<dbReference type="AlphaFoldDB" id="A0A126SXP8"/>
<dbReference type="PANTHER" id="PTHR43820">
    <property type="entry name" value="HIGH-AFFINITY BRANCHED-CHAIN AMINO ACID TRANSPORT ATP-BINDING PROTEIN LIVF"/>
    <property type="match status" value="1"/>
</dbReference>
<dbReference type="PANTHER" id="PTHR43820:SF4">
    <property type="entry name" value="HIGH-AFFINITY BRANCHED-CHAIN AMINO ACID TRANSPORT ATP-BINDING PROTEIN LIVF"/>
    <property type="match status" value="1"/>
</dbReference>
<dbReference type="SUPFAM" id="SSF52540">
    <property type="entry name" value="P-loop containing nucleoside triphosphate hydrolases"/>
    <property type="match status" value="1"/>
</dbReference>
<organism evidence="7">
    <name type="scientific">uncultured bacterium UPO38</name>
    <dbReference type="NCBI Taxonomy" id="1776965"/>
    <lineage>
        <taxon>Bacteria</taxon>
        <taxon>environmental samples</taxon>
    </lineage>
</organism>
<dbReference type="InterPro" id="IPR027417">
    <property type="entry name" value="P-loop_NTPase"/>
</dbReference>
<dbReference type="SMART" id="SM00382">
    <property type="entry name" value="AAA"/>
    <property type="match status" value="1"/>
</dbReference>
<sequence length="260" mass="27641">MSETDCAPSAAVPATPSTPPMLSLRGVDSAYGHVACLHRIDIDVRSGELVALVGSNGAGKSTLLKTISGLQPVRAGRIEFEGRAVVDVPAHRRVRLGIAHCPEGRCVFVDLTVEENLRLGGQTRPLAEVERGVERMYALFPALAGKRQEAAGLLSGGQQQMLAIGRALMSRPRLLLLDEPSMGLAPLVVTEVMGIVARLRSEGMTILLVEQNAHVALTLADRAYVLESGRVVRSGSGLALLRDPAVREAYLGIETQETPA</sequence>
<evidence type="ECO:0000256" key="3">
    <source>
        <dbReference type="ARBA" id="ARBA00022741"/>
    </source>
</evidence>
<evidence type="ECO:0000259" key="6">
    <source>
        <dbReference type="PROSITE" id="PS50893"/>
    </source>
</evidence>
<dbReference type="GO" id="GO:0015807">
    <property type="term" value="P:L-amino acid transport"/>
    <property type="evidence" value="ECO:0007669"/>
    <property type="project" value="TreeGrafter"/>
</dbReference>
<feature type="domain" description="ABC transporter" evidence="6">
    <location>
        <begin position="22"/>
        <end position="253"/>
    </location>
</feature>
<evidence type="ECO:0000256" key="4">
    <source>
        <dbReference type="ARBA" id="ARBA00022840"/>
    </source>
</evidence>
<dbReference type="GO" id="GO:0005524">
    <property type="term" value="F:ATP binding"/>
    <property type="evidence" value="ECO:0007669"/>
    <property type="project" value="UniProtKB-KW"/>
</dbReference>
<keyword evidence="4" id="KW-0067">ATP-binding</keyword>
<name>A0A126SXP8_9BACT</name>
<dbReference type="Gene3D" id="3.40.50.300">
    <property type="entry name" value="P-loop containing nucleotide triphosphate hydrolases"/>
    <property type="match status" value="1"/>
</dbReference>
<evidence type="ECO:0000256" key="2">
    <source>
        <dbReference type="ARBA" id="ARBA00022448"/>
    </source>
</evidence>
<dbReference type="InterPro" id="IPR003593">
    <property type="entry name" value="AAA+_ATPase"/>
</dbReference>
<reference evidence="7" key="1">
    <citation type="journal article" date="2016" name="Appl. Environ. Microbiol.">
        <title>Functional Metagenomics of a Biostimulated Petroleum-Contaminated Soil Reveals an Extraordinary Diversity of Extradiol Dioxygenases.</title>
        <authorList>
            <person name="Terron-Gonzalez L."/>
            <person name="Martin-Cabello G."/>
            <person name="Ferrer M."/>
            <person name="Santero E."/>
        </authorList>
    </citation>
    <scope>NUCLEOTIDE SEQUENCE</scope>
</reference>
<dbReference type="PROSITE" id="PS00211">
    <property type="entry name" value="ABC_TRANSPORTER_1"/>
    <property type="match status" value="1"/>
</dbReference>
<keyword evidence="5" id="KW-0029">Amino-acid transport</keyword>
<evidence type="ECO:0000256" key="1">
    <source>
        <dbReference type="ARBA" id="ARBA00005417"/>
    </source>
</evidence>
<dbReference type="EMBL" id="KU144968">
    <property type="protein sequence ID" value="AMK59080.1"/>
    <property type="molecule type" value="Genomic_DNA"/>
</dbReference>
<dbReference type="InterPro" id="IPR052156">
    <property type="entry name" value="BCAA_Transport_ATP-bd_LivF"/>
</dbReference>
<dbReference type="CDD" id="cd03224">
    <property type="entry name" value="ABC_TM1139_LivF_branched"/>
    <property type="match status" value="1"/>
</dbReference>
<proteinExistence type="inferred from homology"/>
<protein>
    <submittedName>
        <fullName evidence="7">ABC transporter related:hemerythrin HHE cation binding region protein</fullName>
    </submittedName>
</protein>
<evidence type="ECO:0000313" key="7">
    <source>
        <dbReference type="EMBL" id="AMK59080.1"/>
    </source>
</evidence>
<dbReference type="InterPro" id="IPR017871">
    <property type="entry name" value="ABC_transporter-like_CS"/>
</dbReference>
<dbReference type="GO" id="GO:0016887">
    <property type="term" value="F:ATP hydrolysis activity"/>
    <property type="evidence" value="ECO:0007669"/>
    <property type="project" value="InterPro"/>
</dbReference>
<dbReference type="PROSITE" id="PS50893">
    <property type="entry name" value="ABC_TRANSPORTER_2"/>
    <property type="match status" value="1"/>
</dbReference>
<accession>A0A126SXP8</accession>
<keyword evidence="2" id="KW-0813">Transport</keyword>
<evidence type="ECO:0000256" key="5">
    <source>
        <dbReference type="ARBA" id="ARBA00022970"/>
    </source>
</evidence>
<comment type="similarity">
    <text evidence="1">Belongs to the ABC transporter superfamily.</text>
</comment>
<dbReference type="Pfam" id="PF00005">
    <property type="entry name" value="ABC_tran"/>
    <property type="match status" value="1"/>
</dbReference>
<keyword evidence="3" id="KW-0547">Nucleotide-binding</keyword>
<dbReference type="GO" id="GO:0015658">
    <property type="term" value="F:branched-chain amino acid transmembrane transporter activity"/>
    <property type="evidence" value="ECO:0007669"/>
    <property type="project" value="TreeGrafter"/>
</dbReference>
<dbReference type="InterPro" id="IPR003439">
    <property type="entry name" value="ABC_transporter-like_ATP-bd"/>
</dbReference>